<dbReference type="InterPro" id="IPR051812">
    <property type="entry name" value="SPI_LacAB/RpiB"/>
</dbReference>
<sequence length="158" mass="17198">MKKIAFGCDHVGFILKHEIVAHLVERGVEVIDKGTWSSERTDYPHYASQVALAVAGGEVDGGILICGTGVGISIAANKFAGIRAVVCSEPYSAQLSRQHNDTNVLAFGSRVVGLELAKMIVDAWLGAQYEGGRHQQRVEAITAIEQREKLRFIHYLHG</sequence>
<dbReference type="Gene3D" id="3.40.1400.10">
    <property type="entry name" value="Sugar-phosphate isomerase, RpiB/LacA/LacB"/>
    <property type="match status" value="1"/>
</dbReference>
<dbReference type="InterPro" id="IPR003500">
    <property type="entry name" value="RpiB_LacA_LacB"/>
</dbReference>
<evidence type="ECO:0000256" key="1">
    <source>
        <dbReference type="ARBA" id="ARBA00008754"/>
    </source>
</evidence>
<reference evidence="5 6" key="1">
    <citation type="submission" date="2018-06" db="EMBL/GenBank/DDBJ databases">
        <authorList>
            <consortium name="Pathogen Informatics"/>
            <person name="Doyle S."/>
        </authorList>
    </citation>
    <scope>NUCLEOTIDE SEQUENCE [LARGE SCALE GENOMIC DNA]</scope>
    <source>
        <strain evidence="5 6">NCTC9962</strain>
    </source>
</reference>
<dbReference type="NCBIfam" id="TIGR01120">
    <property type="entry name" value="rpiB"/>
    <property type="match status" value="1"/>
</dbReference>
<feature type="binding site" evidence="4">
    <location>
        <begin position="9"/>
        <end position="10"/>
    </location>
    <ligand>
        <name>D-ribulose 5-phosphate</name>
        <dbReference type="ChEBI" id="CHEBI:58121"/>
    </ligand>
</feature>
<keyword evidence="2 5" id="KW-0413">Isomerase</keyword>
<feature type="binding site" evidence="4">
    <location>
        <position position="110"/>
    </location>
    <ligand>
        <name>D-ribulose 5-phosphate</name>
        <dbReference type="ChEBI" id="CHEBI:58121"/>
    </ligand>
</feature>
<feature type="binding site" evidence="4">
    <location>
        <position position="133"/>
    </location>
    <ligand>
        <name>D-ribulose 5-phosphate</name>
        <dbReference type="ChEBI" id="CHEBI:58121"/>
    </ligand>
</feature>
<evidence type="ECO:0000256" key="2">
    <source>
        <dbReference type="ARBA" id="ARBA00023235"/>
    </source>
</evidence>
<dbReference type="InterPro" id="IPR004785">
    <property type="entry name" value="RpiB"/>
</dbReference>
<dbReference type="NCBIfam" id="NF004051">
    <property type="entry name" value="PRK05571.1"/>
    <property type="match status" value="1"/>
</dbReference>
<evidence type="ECO:0000313" key="6">
    <source>
        <dbReference type="Proteomes" id="UP000254052"/>
    </source>
</evidence>
<dbReference type="EC" id="5.3.1.6" evidence="5"/>
<accession>A0A377B746</accession>
<gene>
    <name evidence="5" type="primary">rpiB</name>
    <name evidence="5" type="ORF">NCTC9962_03803</name>
</gene>
<dbReference type="FunFam" id="3.40.1400.10:FF:000001">
    <property type="entry name" value="Ribose 5-phosphate isomerase B"/>
    <property type="match status" value="1"/>
</dbReference>
<feature type="binding site" evidence="4">
    <location>
        <begin position="67"/>
        <end position="71"/>
    </location>
    <ligand>
        <name>D-ribulose 5-phosphate</name>
        <dbReference type="ChEBI" id="CHEBI:58121"/>
    </ligand>
</feature>
<dbReference type="GO" id="GO:0005975">
    <property type="term" value="P:carbohydrate metabolic process"/>
    <property type="evidence" value="ECO:0007669"/>
    <property type="project" value="InterPro"/>
</dbReference>
<feature type="active site" description="Proton donor" evidence="3">
    <location>
        <position position="99"/>
    </location>
</feature>
<dbReference type="Proteomes" id="UP000254052">
    <property type="component" value="Unassembled WGS sequence"/>
</dbReference>
<name>A0A377B746_ECOLX</name>
<protein>
    <submittedName>
        <fullName evidence="5">Ribose-5-phosphate isomerase B</fullName>
        <ecNumber evidence="5">5.3.1.6</ecNumber>
    </submittedName>
</protein>
<dbReference type="InterPro" id="IPR036569">
    <property type="entry name" value="RpiB_LacA_LacB_sf"/>
</dbReference>
<dbReference type="GO" id="GO:0004751">
    <property type="term" value="F:ribose-5-phosphate isomerase activity"/>
    <property type="evidence" value="ECO:0007669"/>
    <property type="project" value="UniProtKB-EC"/>
</dbReference>
<dbReference type="PIRSF" id="PIRSF005384">
    <property type="entry name" value="RpiB_LacA_B"/>
    <property type="match status" value="1"/>
</dbReference>
<feature type="active site" description="Proton acceptor" evidence="3">
    <location>
        <position position="66"/>
    </location>
</feature>
<dbReference type="NCBIfam" id="TIGR00689">
    <property type="entry name" value="rpiB_lacA_lacB"/>
    <property type="match status" value="1"/>
</dbReference>
<dbReference type="PANTHER" id="PTHR43732">
    <property type="entry name" value="RIBOSE 5-PHOSPHATE ISOMERASE-RELATED"/>
    <property type="match status" value="1"/>
</dbReference>
<dbReference type="Pfam" id="PF02502">
    <property type="entry name" value="LacAB_rpiB"/>
    <property type="match status" value="1"/>
</dbReference>
<evidence type="ECO:0000256" key="3">
    <source>
        <dbReference type="PIRSR" id="PIRSR005384-1"/>
    </source>
</evidence>
<comment type="similarity">
    <text evidence="1">Belongs to the LacAB/RpiB family.</text>
</comment>
<dbReference type="PANTHER" id="PTHR43732:SF1">
    <property type="entry name" value="RIBOSE 5-PHOSPHATE ISOMERASE"/>
    <property type="match status" value="1"/>
</dbReference>
<dbReference type="EMBL" id="UGED01000008">
    <property type="protein sequence ID" value="STL49537.1"/>
    <property type="molecule type" value="Genomic_DNA"/>
</dbReference>
<dbReference type="AlphaFoldDB" id="A0A377B746"/>
<dbReference type="SUPFAM" id="SSF89623">
    <property type="entry name" value="Ribose/Galactose isomerase RpiB/AlsB"/>
    <property type="match status" value="1"/>
</dbReference>
<organism evidence="5 6">
    <name type="scientific">Escherichia coli</name>
    <dbReference type="NCBI Taxonomy" id="562"/>
    <lineage>
        <taxon>Bacteria</taxon>
        <taxon>Pseudomonadati</taxon>
        <taxon>Pseudomonadota</taxon>
        <taxon>Gammaproteobacteria</taxon>
        <taxon>Enterobacterales</taxon>
        <taxon>Enterobacteriaceae</taxon>
        <taxon>Escherichia</taxon>
    </lineage>
</organism>
<feature type="binding site" evidence="4">
    <location>
        <position position="100"/>
    </location>
    <ligand>
        <name>D-ribulose 5-phosphate</name>
        <dbReference type="ChEBI" id="CHEBI:58121"/>
    </ligand>
</feature>
<evidence type="ECO:0000256" key="4">
    <source>
        <dbReference type="PIRSR" id="PIRSR005384-2"/>
    </source>
</evidence>
<evidence type="ECO:0000313" key="5">
    <source>
        <dbReference type="EMBL" id="STL49537.1"/>
    </source>
</evidence>
<proteinExistence type="inferred from homology"/>
<feature type="binding site" evidence="4">
    <location>
        <position position="137"/>
    </location>
    <ligand>
        <name>D-ribulose 5-phosphate</name>
        <dbReference type="ChEBI" id="CHEBI:58121"/>
    </ligand>
</feature>